<dbReference type="Proteomes" id="UP000292957">
    <property type="component" value="Unassembled WGS sequence"/>
</dbReference>
<reference evidence="2" key="1">
    <citation type="submission" date="2019-01" db="EMBL/GenBank/DDBJ databases">
        <title>Draft genome sequences of three monokaryotic isolates of the white-rot basidiomycete fungus Dichomitus squalens.</title>
        <authorList>
            <consortium name="DOE Joint Genome Institute"/>
            <person name="Lopez S.C."/>
            <person name="Andreopoulos B."/>
            <person name="Pangilinan J."/>
            <person name="Lipzen A."/>
            <person name="Riley R."/>
            <person name="Ahrendt S."/>
            <person name="Ng V."/>
            <person name="Barry K."/>
            <person name="Daum C."/>
            <person name="Grigoriev I.V."/>
            <person name="Hilden K.S."/>
            <person name="Makela M.R."/>
            <person name="de Vries R.P."/>
        </authorList>
    </citation>
    <scope>NUCLEOTIDE SEQUENCE [LARGE SCALE GENOMIC DNA]</scope>
    <source>
        <strain evidence="2">OM18370.1</strain>
    </source>
</reference>
<evidence type="ECO:0000313" key="2">
    <source>
        <dbReference type="EMBL" id="TBU26271.1"/>
    </source>
</evidence>
<feature type="compositionally biased region" description="Pro residues" evidence="1">
    <location>
        <begin position="219"/>
        <end position="233"/>
    </location>
</feature>
<accession>A0A4Q9MJQ0</accession>
<name>A0A4Q9MJQ0_9APHY</name>
<organism evidence="2">
    <name type="scientific">Dichomitus squalens</name>
    <dbReference type="NCBI Taxonomy" id="114155"/>
    <lineage>
        <taxon>Eukaryota</taxon>
        <taxon>Fungi</taxon>
        <taxon>Dikarya</taxon>
        <taxon>Basidiomycota</taxon>
        <taxon>Agaricomycotina</taxon>
        <taxon>Agaricomycetes</taxon>
        <taxon>Polyporales</taxon>
        <taxon>Polyporaceae</taxon>
        <taxon>Dichomitus</taxon>
    </lineage>
</organism>
<dbReference type="AlphaFoldDB" id="A0A4Q9MJQ0"/>
<protein>
    <submittedName>
        <fullName evidence="2">Uncharacterized protein</fullName>
    </submittedName>
</protein>
<feature type="compositionally biased region" description="Low complexity" evidence="1">
    <location>
        <begin position="328"/>
        <end position="358"/>
    </location>
</feature>
<proteinExistence type="predicted"/>
<feature type="region of interest" description="Disordered" evidence="1">
    <location>
        <begin position="1"/>
        <end position="26"/>
    </location>
</feature>
<dbReference type="EMBL" id="ML143448">
    <property type="protein sequence ID" value="TBU26271.1"/>
    <property type="molecule type" value="Genomic_DNA"/>
</dbReference>
<sequence>MEDIPRPFSPEYVPQPLNPSPFHTRFTNPQRVPTPAVLPERSGSHLYLSTVSQPVQEPIHIIHDFYNVSPIAFHFAPNGSLPRTVELPLISEAETRPTHALAILSSTIPSSSNKPYTSLRLDTFPSAPPSASLLDRPRDHQPYLIPIDASTFFLNFGHDVARSLGALLTSRPAKSQSPPIRRDRENGTRFVTLPVIPLHVPHPPSLPHVLLFGQGIPLPKTPSPPAQSDPPSSPRSASDSGRIASPSMLATYLLPVSAIEEFPSSPAMAAIMARQCSSEELATRVAFNHGIWRNTLLLAPTDAALEDLVRIAWNVTIEAQRLQRQGDAASARSLSPSLAPSLTPAARRPTPVVVTSTTDHGPTKDADRDGGRNSVTSPSPSAFPTINKPASTAHGAGENAKAIPELIVPELMQNVSSEAEEERPRVAKRTSLPRTVPVAAVSYSVHNPAARPPVDGSYIAVSSPTCGARSSHAATPKTAARLPVVEVDYPVAFDTPLSKARCAFAHHLSGGDNALMAPLSALKSSSGRRGDRS</sequence>
<feature type="compositionally biased region" description="Polar residues" evidence="1">
    <location>
        <begin position="373"/>
        <end position="390"/>
    </location>
</feature>
<feature type="compositionally biased region" description="Basic and acidic residues" evidence="1">
    <location>
        <begin position="361"/>
        <end position="371"/>
    </location>
</feature>
<gene>
    <name evidence="2" type="ORF">BD311DRAFT_866903</name>
</gene>
<feature type="region of interest" description="Disordered" evidence="1">
    <location>
        <begin position="328"/>
        <end position="398"/>
    </location>
</feature>
<feature type="region of interest" description="Disordered" evidence="1">
    <location>
        <begin position="217"/>
        <end position="241"/>
    </location>
</feature>
<evidence type="ECO:0000256" key="1">
    <source>
        <dbReference type="SAM" id="MobiDB-lite"/>
    </source>
</evidence>
<dbReference type="OrthoDB" id="2802364at2759"/>